<dbReference type="PANTHER" id="PTHR43174:SF2">
    <property type="entry name" value="UDP-N-ACETYLGLUCOSAMINE 2-EPIMERASE"/>
    <property type="match status" value="1"/>
</dbReference>
<dbReference type="RefSeq" id="WP_318651595.1">
    <property type="nucleotide sequence ID" value="NZ_CP137852.1"/>
</dbReference>
<evidence type="ECO:0000313" key="8">
    <source>
        <dbReference type="Proteomes" id="UP001305521"/>
    </source>
</evidence>
<name>A0ABZ0PPH8_9PROT</name>
<evidence type="ECO:0000259" key="6">
    <source>
        <dbReference type="Pfam" id="PF02350"/>
    </source>
</evidence>
<keyword evidence="1 5" id="KW-0413">Isomerase</keyword>
<gene>
    <name evidence="7" type="primary">wecB</name>
    <name evidence="7" type="ORF">R9Z33_01060</name>
</gene>
<sequence>MGTRPEAVKMAPVITALRQRPWARVSVLSTGQHRDMIAPMLEIFGITPDLALDVMRPGQSLAELTARLLQGLDPLLAREAPALLLAQGDTTTVLATAMAAFYRRIPFGHVEAGLRTGDMAYPFPEEFNRVTAARIAALHFAPSAGARENLLREGIPPDRVHVTGNPVMDALLQVAARPDLPPGHPAAPGARMILLTIHRRENTGAALEGICRAVAALHDRFGDVEFVYPMHPNPALRAVVRPLLGALPRVHLIEAVDYPRMAALLRQCSLVLTDSGGLQEEAPALGKPVFVLRAETERPELVEAGFARLVGHATQAILDGVSDFLTDPRPGGGFARGASPYGDGQAATRIADLCGSFLGVEACTAG</sequence>
<dbReference type="Pfam" id="PF02350">
    <property type="entry name" value="Epimerase_2"/>
    <property type="match status" value="1"/>
</dbReference>
<proteinExistence type="inferred from homology"/>
<dbReference type="InterPro" id="IPR029767">
    <property type="entry name" value="WecB-like"/>
</dbReference>
<dbReference type="Gene3D" id="3.40.50.2000">
    <property type="entry name" value="Glycogen Phosphorylase B"/>
    <property type="match status" value="2"/>
</dbReference>
<keyword evidence="8" id="KW-1185">Reference proteome</keyword>
<evidence type="ECO:0000256" key="3">
    <source>
        <dbReference type="ARBA" id="ARBA00038209"/>
    </source>
</evidence>
<protein>
    <recommendedName>
        <fullName evidence="4">UDP-N-acetylglucosamine 2-epimerase (non-hydrolyzing)</fullName>
        <ecNumber evidence="4">5.1.3.14</ecNumber>
    </recommendedName>
</protein>
<reference evidence="7 8" key="1">
    <citation type="submission" date="2023-11" db="EMBL/GenBank/DDBJ databases">
        <title>Arctic aerobic anoxygenic photoheterotroph Sediminicoccus rosea KRV36 adapts its photosynthesis to long days of polar summer.</title>
        <authorList>
            <person name="Tomasch J."/>
            <person name="Kopejtka K."/>
            <person name="Bily T."/>
            <person name="Gardiner A.T."/>
            <person name="Gardian Z."/>
            <person name="Shivaramu S."/>
            <person name="Koblizek M."/>
            <person name="Engelhardt F."/>
            <person name="Kaftan D."/>
        </authorList>
    </citation>
    <scope>NUCLEOTIDE SEQUENCE [LARGE SCALE GENOMIC DNA]</scope>
    <source>
        <strain evidence="7 8">R-30</strain>
    </source>
</reference>
<dbReference type="PANTHER" id="PTHR43174">
    <property type="entry name" value="UDP-N-ACETYLGLUCOSAMINE 2-EPIMERASE"/>
    <property type="match status" value="1"/>
</dbReference>
<evidence type="ECO:0000256" key="5">
    <source>
        <dbReference type="RuleBase" id="RU003513"/>
    </source>
</evidence>
<evidence type="ECO:0000256" key="4">
    <source>
        <dbReference type="ARBA" id="ARBA00038858"/>
    </source>
</evidence>
<comment type="catalytic activity">
    <reaction evidence="2">
        <text>UDP-N-acetyl-alpha-D-glucosamine = UDP-N-acetyl-alpha-D-mannosamine</text>
        <dbReference type="Rhea" id="RHEA:17213"/>
        <dbReference type="ChEBI" id="CHEBI:57705"/>
        <dbReference type="ChEBI" id="CHEBI:68623"/>
        <dbReference type="EC" id="5.1.3.14"/>
    </reaction>
</comment>
<dbReference type="InterPro" id="IPR003331">
    <property type="entry name" value="UDP_GlcNAc_Epimerase_2_dom"/>
</dbReference>
<accession>A0ABZ0PPH8</accession>
<dbReference type="GO" id="GO:0008761">
    <property type="term" value="F:UDP-N-acetylglucosamine 2-epimerase activity"/>
    <property type="evidence" value="ECO:0007669"/>
    <property type="project" value="UniProtKB-EC"/>
</dbReference>
<dbReference type="Proteomes" id="UP001305521">
    <property type="component" value="Chromosome"/>
</dbReference>
<feature type="domain" description="UDP-N-acetylglucosamine 2-epimerase" evidence="6">
    <location>
        <begin position="16"/>
        <end position="353"/>
    </location>
</feature>
<dbReference type="CDD" id="cd03786">
    <property type="entry name" value="GTB_UDP-GlcNAc_2-Epimerase"/>
    <property type="match status" value="1"/>
</dbReference>
<evidence type="ECO:0000256" key="2">
    <source>
        <dbReference type="ARBA" id="ARBA00036080"/>
    </source>
</evidence>
<comment type="similarity">
    <text evidence="3 5">Belongs to the UDP-N-acetylglucosamine 2-epimerase family.</text>
</comment>
<evidence type="ECO:0000256" key="1">
    <source>
        <dbReference type="ARBA" id="ARBA00023235"/>
    </source>
</evidence>
<dbReference type="SUPFAM" id="SSF53756">
    <property type="entry name" value="UDP-Glycosyltransferase/glycogen phosphorylase"/>
    <property type="match status" value="1"/>
</dbReference>
<dbReference type="EMBL" id="CP137852">
    <property type="protein sequence ID" value="WPB87645.1"/>
    <property type="molecule type" value="Genomic_DNA"/>
</dbReference>
<dbReference type="EC" id="5.1.3.14" evidence="4"/>
<dbReference type="NCBIfam" id="TIGR00236">
    <property type="entry name" value="wecB"/>
    <property type="match status" value="1"/>
</dbReference>
<evidence type="ECO:0000313" key="7">
    <source>
        <dbReference type="EMBL" id="WPB87645.1"/>
    </source>
</evidence>
<organism evidence="7 8">
    <name type="scientific">Sediminicoccus rosea</name>
    <dbReference type="NCBI Taxonomy" id="1225128"/>
    <lineage>
        <taxon>Bacteria</taxon>
        <taxon>Pseudomonadati</taxon>
        <taxon>Pseudomonadota</taxon>
        <taxon>Alphaproteobacteria</taxon>
        <taxon>Acetobacterales</taxon>
        <taxon>Roseomonadaceae</taxon>
        <taxon>Sediminicoccus</taxon>
    </lineage>
</organism>